<feature type="domain" description="Antitoxin Xre/MbcA/ParS-like toxin-binding" evidence="1">
    <location>
        <begin position="73"/>
        <end position="122"/>
    </location>
</feature>
<keyword evidence="4" id="KW-1185">Reference proteome</keyword>
<dbReference type="InterPro" id="IPR024467">
    <property type="entry name" value="Xre/MbcA/ParS-like_toxin-bd"/>
</dbReference>
<organism evidence="3 4">
    <name type="scientific">Natronomicrosphaera hydrolytica</name>
    <dbReference type="NCBI Taxonomy" id="3242702"/>
    <lineage>
        <taxon>Bacteria</taxon>
        <taxon>Pseudomonadati</taxon>
        <taxon>Planctomycetota</taxon>
        <taxon>Phycisphaerae</taxon>
        <taxon>Phycisphaerales</taxon>
        <taxon>Phycisphaeraceae</taxon>
        <taxon>Natronomicrosphaera</taxon>
    </lineage>
</organism>
<comment type="caution">
    <text evidence="3">The sequence shown here is derived from an EMBL/GenBank/DDBJ whole genome shotgun (WGS) entry which is preliminary data.</text>
</comment>
<evidence type="ECO:0000313" key="4">
    <source>
        <dbReference type="Proteomes" id="UP001575105"/>
    </source>
</evidence>
<accession>A0ABV4U8B7</accession>
<sequence length="124" mass="13586">MRVPVPTNQAASAHVLTKAFMRAIRALRLSNAMAARIIGVSPSKISRLGSTAEIRPDTKEGELALLFLRMFRSLETLFGGNREQAQSWFRAQNGHVGGVPAELVRTPEGLVNVIRYLDAMRGQA</sequence>
<reference evidence="3 4" key="1">
    <citation type="submission" date="2024-08" db="EMBL/GenBank/DDBJ databases">
        <title>Whole-genome sequencing of halo(alkali)philic microorganisms from hypersaline lakes.</title>
        <authorList>
            <person name="Sorokin D.Y."/>
            <person name="Merkel A.Y."/>
            <person name="Messina E."/>
            <person name="Yakimov M."/>
        </authorList>
    </citation>
    <scope>NUCLEOTIDE SEQUENCE [LARGE SCALE GENOMIC DNA]</scope>
    <source>
        <strain evidence="3 4">AB-hyl4</strain>
    </source>
</reference>
<evidence type="ECO:0000259" key="2">
    <source>
        <dbReference type="Pfam" id="PF20432"/>
    </source>
</evidence>
<evidence type="ECO:0000259" key="1">
    <source>
        <dbReference type="Pfam" id="PF09722"/>
    </source>
</evidence>
<dbReference type="Pfam" id="PF09722">
    <property type="entry name" value="Xre_MbcA_ParS_C"/>
    <property type="match status" value="1"/>
</dbReference>
<evidence type="ECO:0000313" key="3">
    <source>
        <dbReference type="EMBL" id="MFA9479855.1"/>
    </source>
</evidence>
<name>A0ABV4U8B7_9BACT</name>
<gene>
    <name evidence="3" type="ORF">ACERK3_16350</name>
</gene>
<dbReference type="Pfam" id="PF20432">
    <property type="entry name" value="Xre-like-HTH"/>
    <property type="match status" value="1"/>
</dbReference>
<dbReference type="EMBL" id="JBGUBD010000012">
    <property type="protein sequence ID" value="MFA9479855.1"/>
    <property type="molecule type" value="Genomic_DNA"/>
</dbReference>
<proteinExistence type="predicted"/>
<feature type="domain" description="Antitoxin Xre-like helix-turn-helix" evidence="2">
    <location>
        <begin position="8"/>
        <end position="69"/>
    </location>
</feature>
<dbReference type="RefSeq" id="WP_425346778.1">
    <property type="nucleotide sequence ID" value="NZ_JBGUBD010000012.1"/>
</dbReference>
<dbReference type="Proteomes" id="UP001575105">
    <property type="component" value="Unassembled WGS sequence"/>
</dbReference>
<protein>
    <submittedName>
        <fullName evidence="3">Antitoxin Xre/MbcA/ParS toxin-binding domain-containing protein</fullName>
    </submittedName>
</protein>
<dbReference type="InterPro" id="IPR046847">
    <property type="entry name" value="Xre-like_HTH"/>
</dbReference>